<dbReference type="CDD" id="cd00159">
    <property type="entry name" value="RhoGAP"/>
    <property type="match status" value="1"/>
</dbReference>
<dbReference type="SUPFAM" id="SSF48350">
    <property type="entry name" value="GTPase activation domain, GAP"/>
    <property type="match status" value="1"/>
</dbReference>
<dbReference type="InterPro" id="IPR008936">
    <property type="entry name" value="Rho_GTPase_activation_prot"/>
</dbReference>
<gene>
    <name evidence="3" type="ORF">IEQ34_012359</name>
</gene>
<evidence type="ECO:0000313" key="4">
    <source>
        <dbReference type="Proteomes" id="UP000775213"/>
    </source>
</evidence>
<dbReference type="InterPro" id="IPR000198">
    <property type="entry name" value="RhoGAP_dom"/>
</dbReference>
<proteinExistence type="predicted"/>
<evidence type="ECO:0000259" key="2">
    <source>
        <dbReference type="PROSITE" id="PS50238"/>
    </source>
</evidence>
<comment type="caution">
    <text evidence="3">The sequence shown here is derived from an EMBL/GenBank/DDBJ whole genome shotgun (WGS) entry which is preliminary data.</text>
</comment>
<keyword evidence="1" id="KW-0343">GTPase activation</keyword>
<keyword evidence="4" id="KW-1185">Reference proteome</keyword>
<dbReference type="PANTHER" id="PTHR23177:SF64">
    <property type="entry name" value="RHO GTPASE-ACTIVATING PROTEIN 1"/>
    <property type="match status" value="1"/>
</dbReference>
<dbReference type="SMART" id="SM00324">
    <property type="entry name" value="RhoGAP"/>
    <property type="match status" value="1"/>
</dbReference>
<feature type="domain" description="Rho-GAP" evidence="2">
    <location>
        <begin position="1"/>
        <end position="162"/>
    </location>
</feature>
<dbReference type="GO" id="GO:0007165">
    <property type="term" value="P:signal transduction"/>
    <property type="evidence" value="ECO:0007669"/>
    <property type="project" value="InterPro"/>
</dbReference>
<protein>
    <recommendedName>
        <fullName evidence="2">Rho-GAP domain-containing protein</fullName>
    </recommendedName>
</protein>
<name>A0AAV7GWD9_DENCH</name>
<evidence type="ECO:0000256" key="1">
    <source>
        <dbReference type="ARBA" id="ARBA00022468"/>
    </source>
</evidence>
<dbReference type="EMBL" id="JAGFBR010000011">
    <property type="protein sequence ID" value="KAH0459545.1"/>
    <property type="molecule type" value="Genomic_DNA"/>
</dbReference>
<dbReference type="GO" id="GO:0005096">
    <property type="term" value="F:GTPase activator activity"/>
    <property type="evidence" value="ECO:0007669"/>
    <property type="project" value="UniProtKB-KW"/>
</dbReference>
<sequence>MQRSLYEQGGLRAEGIFRINAENNQEYVRDQLNSGVVPAGIYVHCLARLIKAWFRELPSGVLDPLSPEQVMQCQTEEDCGQLANGLPPTEASLLNWAINLMTDLVQEEHENKMNARNVALVFAPNMTQMVDPLTALMYAVQVMNFLKMLILKTLKEGQGSVLEDSKTPHPDPHDENGHQRHVLQLGVQYEEKADQAFISEDPILDDPSLLPEENYSKDAVAESDDVALQELAVKGITEASTTDLDSAAKFYVSDPKPAYFNQSESYMLQITIVYATLSEMLVPLNDSKAEPPHLNWGKPLHVIILKPAFKIFDPSSGRRCGLRKFGPGLRPHFVAFFWGGVLTN</sequence>
<dbReference type="Proteomes" id="UP000775213">
    <property type="component" value="Unassembled WGS sequence"/>
</dbReference>
<dbReference type="PROSITE" id="PS50238">
    <property type="entry name" value="RHOGAP"/>
    <property type="match status" value="1"/>
</dbReference>
<dbReference type="InterPro" id="IPR044785">
    <property type="entry name" value="RopGAP1-5"/>
</dbReference>
<accession>A0AAV7GWD9</accession>
<dbReference type="AlphaFoldDB" id="A0AAV7GWD9"/>
<evidence type="ECO:0000313" key="3">
    <source>
        <dbReference type="EMBL" id="KAH0459545.1"/>
    </source>
</evidence>
<dbReference type="Gene3D" id="1.10.555.10">
    <property type="entry name" value="Rho GTPase activation protein"/>
    <property type="match status" value="1"/>
</dbReference>
<dbReference type="Pfam" id="PF00620">
    <property type="entry name" value="RhoGAP"/>
    <property type="match status" value="1"/>
</dbReference>
<organism evidence="3 4">
    <name type="scientific">Dendrobium chrysotoxum</name>
    <name type="common">Orchid</name>
    <dbReference type="NCBI Taxonomy" id="161865"/>
    <lineage>
        <taxon>Eukaryota</taxon>
        <taxon>Viridiplantae</taxon>
        <taxon>Streptophyta</taxon>
        <taxon>Embryophyta</taxon>
        <taxon>Tracheophyta</taxon>
        <taxon>Spermatophyta</taxon>
        <taxon>Magnoliopsida</taxon>
        <taxon>Liliopsida</taxon>
        <taxon>Asparagales</taxon>
        <taxon>Orchidaceae</taxon>
        <taxon>Epidendroideae</taxon>
        <taxon>Malaxideae</taxon>
        <taxon>Dendrobiinae</taxon>
        <taxon>Dendrobium</taxon>
    </lineage>
</organism>
<dbReference type="PANTHER" id="PTHR23177">
    <property type="entry name" value="MKIAA1688 PROTEIN"/>
    <property type="match status" value="1"/>
</dbReference>
<reference evidence="3 4" key="1">
    <citation type="journal article" date="2021" name="Hortic Res">
        <title>Chromosome-scale assembly of the Dendrobium chrysotoxum genome enhances the understanding of orchid evolution.</title>
        <authorList>
            <person name="Zhang Y."/>
            <person name="Zhang G.Q."/>
            <person name="Zhang D."/>
            <person name="Liu X.D."/>
            <person name="Xu X.Y."/>
            <person name="Sun W.H."/>
            <person name="Yu X."/>
            <person name="Zhu X."/>
            <person name="Wang Z.W."/>
            <person name="Zhao X."/>
            <person name="Zhong W.Y."/>
            <person name="Chen H."/>
            <person name="Yin W.L."/>
            <person name="Huang T."/>
            <person name="Niu S.C."/>
            <person name="Liu Z.J."/>
        </authorList>
    </citation>
    <scope>NUCLEOTIDE SEQUENCE [LARGE SCALE GENOMIC DNA]</scope>
    <source>
        <strain evidence="3">Lindl</strain>
    </source>
</reference>